<comment type="subcellular location">
    <subcellularLocation>
        <location evidence="2">Cell outer membrane</location>
        <topology evidence="2">Multi-pass membrane protein</topology>
    </subcellularLocation>
</comment>
<dbReference type="Pfam" id="PF13715">
    <property type="entry name" value="CarbopepD_reg_2"/>
    <property type="match status" value="1"/>
</dbReference>
<dbReference type="InterPro" id="IPR000531">
    <property type="entry name" value="Beta-barrel_TonB"/>
</dbReference>
<feature type="chain" id="PRO_5042519408" evidence="4">
    <location>
        <begin position="23"/>
        <end position="1037"/>
    </location>
</feature>
<sequence length="1037" mass="112616">MKKMIACACLLACLCLSLTTWARQVPLQVTGKVNDVLGNPIPGVSITIKNAGKGTTSDENGNYTLSAVQGQVIVFNHIGMAAQEFAADKVPTIVVLIEVITDLTDVVVVGYGTQKKSVTTGAIARVKGTDLANMPLNRVEDALQGRAAGVTIAANNGQPGSAAAVRIRGITTLNNNNPLWVVDNVVVDNGGIGYLNQSDIESIEVLKDAASQAIYGARAASGVILITTKKGKAGKIAVNYNGFYGVSEPAKKLDMLDATQYATLRNEAAVNDGKAAPFADPAAFGKGTDWQSLIFNNAAHRQNHELSVSGGSERSTFYLSFGFLDQEGIVATDISRYKRMNLRINSTHKIASWLTVGQNVGYAHDKTVGLGNTNSEFGGPLSAAINLDPITQAVITDPAQYYSGVYANKGIRRDALGRPYGISTIVVQEMTNPLAYIQTRLGNYSWGDNIVGNVYLEATPIKGLKLRSNLGTKVGFWGNETFTPIFWLNATNISNITGFNRTNNRRFDWNLENTLSYTRAIGEHNATILLGQGAYKDNNTTMTSTTFQDIPATSFEEASLNFKVPTALRSTDGSEGNLHTVSSLFARLNYEFAEKYLVQALVRRDGSSRFGSNNRYGVFPSFNVGWVATKETFFPVGKAVNFLKIRGGYGVVGNDNIDDFAFLSTIGSGRNYAIGNSGSYFIGYSPNSPSNPDLKWEQTSQSNIGFDAVLFNDFNLTMDFFIKETKDILQKPRIPDYIGAISNPAANVGTVRNKGVEIELGYRKQLGDLQLSVSGNAAFMENEVTFLGNGIKFVSDGSAGFHTSTFPLTRSQVGLPVQAFYGFKVLGVFQNQQEIDNHVNKDGVVIQPDAKPGDFIWKDVDGNGVIDADDREYIGNPTPKWTYGFTLNLAYKGFDLTVFGQGAAGNKVYQALRRLDIITANWQTNALGRWTGEGTSTHFPRLTDADPNENFTKPSSFFLEDGGYFRMRTVQLGYTLPGTLTQKAGVSRLRIYLMAQNLFTITDYSGFDPEIGGNILSVDRGVYPQARSYMVGVNLGF</sequence>
<dbReference type="InterPro" id="IPR023997">
    <property type="entry name" value="TonB-dep_OMP_SusC/RagA_CS"/>
</dbReference>
<evidence type="ECO:0000256" key="4">
    <source>
        <dbReference type="SAM" id="SignalP"/>
    </source>
</evidence>
<keyword evidence="2" id="KW-0812">Transmembrane</keyword>
<dbReference type="EMBL" id="CP119311">
    <property type="protein sequence ID" value="WEK34577.1"/>
    <property type="molecule type" value="Genomic_DNA"/>
</dbReference>
<dbReference type="InterPro" id="IPR037066">
    <property type="entry name" value="Plug_dom_sf"/>
</dbReference>
<proteinExistence type="inferred from homology"/>
<keyword evidence="2 3" id="KW-0472">Membrane</keyword>
<dbReference type="NCBIfam" id="TIGR04056">
    <property type="entry name" value="OMP_RagA_SusC"/>
    <property type="match status" value="1"/>
</dbReference>
<comment type="similarity">
    <text evidence="2 3">Belongs to the TonB-dependent receptor family.</text>
</comment>
<dbReference type="GO" id="GO:0009279">
    <property type="term" value="C:cell outer membrane"/>
    <property type="evidence" value="ECO:0007669"/>
    <property type="project" value="UniProtKB-SubCell"/>
</dbReference>
<organism evidence="7 8">
    <name type="scientific">Candidatus Pseudobacter hemicellulosilyticus</name>
    <dbReference type="NCBI Taxonomy" id="3121375"/>
    <lineage>
        <taxon>Bacteria</taxon>
        <taxon>Pseudomonadati</taxon>
        <taxon>Bacteroidota</taxon>
        <taxon>Chitinophagia</taxon>
        <taxon>Chitinophagales</taxon>
        <taxon>Chitinophagaceae</taxon>
        <taxon>Pseudobacter</taxon>
    </lineage>
</organism>
<dbReference type="Pfam" id="PF07715">
    <property type="entry name" value="Plug"/>
    <property type="match status" value="1"/>
</dbReference>
<keyword evidence="3" id="KW-0798">TonB box</keyword>
<dbReference type="InterPro" id="IPR023996">
    <property type="entry name" value="TonB-dep_OMP_SusC/RagA"/>
</dbReference>
<dbReference type="PANTHER" id="PTHR30069">
    <property type="entry name" value="TONB-DEPENDENT OUTER MEMBRANE RECEPTOR"/>
    <property type="match status" value="1"/>
</dbReference>
<dbReference type="PROSITE" id="PS52016">
    <property type="entry name" value="TONB_DEPENDENT_REC_3"/>
    <property type="match status" value="1"/>
</dbReference>
<reference evidence="7" key="1">
    <citation type="submission" date="2023-03" db="EMBL/GenBank/DDBJ databases">
        <title>Andean soil-derived lignocellulolytic bacterial consortium as a source of novel taxa and putative plastic-active enzymes.</title>
        <authorList>
            <person name="Diaz-Garcia L."/>
            <person name="Chuvochina M."/>
            <person name="Feuerriegel G."/>
            <person name="Bunk B."/>
            <person name="Sproer C."/>
            <person name="Streit W.R."/>
            <person name="Rodriguez L.M."/>
            <person name="Overmann J."/>
            <person name="Jimenez D.J."/>
        </authorList>
    </citation>
    <scope>NUCLEOTIDE SEQUENCE</scope>
    <source>
        <strain evidence="7">MAG 7</strain>
    </source>
</reference>
<dbReference type="InterPro" id="IPR008969">
    <property type="entry name" value="CarboxyPept-like_regulatory"/>
</dbReference>
<keyword evidence="2" id="KW-0998">Cell outer membrane</keyword>
<evidence type="ECO:0000259" key="5">
    <source>
        <dbReference type="Pfam" id="PF00593"/>
    </source>
</evidence>
<feature type="domain" description="TonB-dependent receptor-like beta-barrel" evidence="5">
    <location>
        <begin position="465"/>
        <end position="998"/>
    </location>
</feature>
<dbReference type="InterPro" id="IPR039426">
    <property type="entry name" value="TonB-dep_rcpt-like"/>
</dbReference>
<keyword evidence="2" id="KW-0813">Transport</keyword>
<evidence type="ECO:0000313" key="7">
    <source>
        <dbReference type="EMBL" id="WEK34577.1"/>
    </source>
</evidence>
<dbReference type="Gene3D" id="2.60.40.1120">
    <property type="entry name" value="Carboxypeptidase-like, regulatory domain"/>
    <property type="match status" value="1"/>
</dbReference>
<dbReference type="GO" id="GO:0044718">
    <property type="term" value="P:siderophore transmembrane transport"/>
    <property type="evidence" value="ECO:0007669"/>
    <property type="project" value="TreeGrafter"/>
</dbReference>
<dbReference type="Gene3D" id="2.170.130.10">
    <property type="entry name" value="TonB-dependent receptor, plug domain"/>
    <property type="match status" value="1"/>
</dbReference>
<dbReference type="SUPFAM" id="SSF49464">
    <property type="entry name" value="Carboxypeptidase regulatory domain-like"/>
    <property type="match status" value="1"/>
</dbReference>
<evidence type="ECO:0000256" key="1">
    <source>
        <dbReference type="ARBA" id="ARBA00022729"/>
    </source>
</evidence>
<evidence type="ECO:0000259" key="6">
    <source>
        <dbReference type="Pfam" id="PF07715"/>
    </source>
</evidence>
<feature type="signal peptide" evidence="4">
    <location>
        <begin position="1"/>
        <end position="22"/>
    </location>
</feature>
<dbReference type="SUPFAM" id="SSF56935">
    <property type="entry name" value="Porins"/>
    <property type="match status" value="1"/>
</dbReference>
<protein>
    <submittedName>
        <fullName evidence="7">TonB-dependent receptor</fullName>
    </submittedName>
</protein>
<keyword evidence="2" id="KW-1134">Transmembrane beta strand</keyword>
<gene>
    <name evidence="7" type="ORF">P0Y53_18985</name>
</gene>
<dbReference type="Pfam" id="PF00593">
    <property type="entry name" value="TonB_dep_Rec_b-barrel"/>
    <property type="match status" value="1"/>
</dbReference>
<dbReference type="NCBIfam" id="TIGR04057">
    <property type="entry name" value="SusC_RagA_signa"/>
    <property type="match status" value="1"/>
</dbReference>
<dbReference type="GO" id="GO:0015344">
    <property type="term" value="F:siderophore uptake transmembrane transporter activity"/>
    <property type="evidence" value="ECO:0007669"/>
    <property type="project" value="TreeGrafter"/>
</dbReference>
<name>A0AAJ5WRW0_9BACT</name>
<dbReference type="InterPro" id="IPR012910">
    <property type="entry name" value="Plug_dom"/>
</dbReference>
<feature type="domain" description="TonB-dependent receptor plug" evidence="6">
    <location>
        <begin position="117"/>
        <end position="223"/>
    </location>
</feature>
<keyword evidence="1 4" id="KW-0732">Signal</keyword>
<accession>A0AAJ5WRW0</accession>
<dbReference type="Proteomes" id="UP001220610">
    <property type="component" value="Chromosome"/>
</dbReference>
<evidence type="ECO:0000256" key="3">
    <source>
        <dbReference type="RuleBase" id="RU003357"/>
    </source>
</evidence>
<evidence type="ECO:0000256" key="2">
    <source>
        <dbReference type="PROSITE-ProRule" id="PRU01360"/>
    </source>
</evidence>
<keyword evidence="7" id="KW-0675">Receptor</keyword>
<dbReference type="PANTHER" id="PTHR30069:SF29">
    <property type="entry name" value="HEMOGLOBIN AND HEMOGLOBIN-HAPTOGLOBIN-BINDING PROTEIN 1-RELATED"/>
    <property type="match status" value="1"/>
</dbReference>
<evidence type="ECO:0000313" key="8">
    <source>
        <dbReference type="Proteomes" id="UP001220610"/>
    </source>
</evidence>
<dbReference type="AlphaFoldDB" id="A0AAJ5WRW0"/>